<keyword evidence="1" id="KW-0812">Transmembrane</keyword>
<gene>
    <name evidence="2" type="ORF">O9570_11755</name>
</gene>
<dbReference type="EMBL" id="JAPZVI010000007">
    <property type="protein sequence ID" value="MCZ8402123.1"/>
    <property type="molecule type" value="Genomic_DNA"/>
</dbReference>
<accession>A0A9X3R4H2</accession>
<keyword evidence="1" id="KW-0472">Membrane</keyword>
<name>A0A9X3R4H2_ALCXX</name>
<feature type="transmembrane region" description="Helical" evidence="1">
    <location>
        <begin position="67"/>
        <end position="86"/>
    </location>
</feature>
<reference evidence="2" key="1">
    <citation type="submission" date="2022-12" db="EMBL/GenBank/DDBJ databases">
        <authorList>
            <person name="Voronina O.L."/>
            <person name="Kunda M.S."/>
            <person name="Ryzhova N."/>
            <person name="Aksenova E.I."/>
        </authorList>
    </citation>
    <scope>NUCLEOTIDE SEQUENCE</scope>
    <source>
        <strain evidence="2">SCCH136:Ach223948</strain>
    </source>
</reference>
<proteinExistence type="predicted"/>
<evidence type="ECO:0000313" key="3">
    <source>
        <dbReference type="Proteomes" id="UP001141992"/>
    </source>
</evidence>
<dbReference type="RefSeq" id="WP_054436699.1">
    <property type="nucleotide sequence ID" value="NZ_CYTI01000001.1"/>
</dbReference>
<protein>
    <submittedName>
        <fullName evidence="2">Uncharacterized protein</fullName>
    </submittedName>
</protein>
<keyword evidence="1" id="KW-1133">Transmembrane helix</keyword>
<sequence length="126" mass="14091">MAIALTYFADHLSDEALAALLRRREDFYIENIDAMNSLTARMRALLAEDGLHSVVRLAPLNESPGRLITHVFVEAAFLLVWLWLLLQSLAHCLSRHPRADVILRVTSNASLHVVFRPSAHRAAATP</sequence>
<evidence type="ECO:0000256" key="1">
    <source>
        <dbReference type="SAM" id="Phobius"/>
    </source>
</evidence>
<organism evidence="2 3">
    <name type="scientific">Alcaligenes xylosoxydans xylosoxydans</name>
    <name type="common">Achromobacter xylosoxidans</name>
    <dbReference type="NCBI Taxonomy" id="85698"/>
    <lineage>
        <taxon>Bacteria</taxon>
        <taxon>Pseudomonadati</taxon>
        <taxon>Pseudomonadota</taxon>
        <taxon>Betaproteobacteria</taxon>
        <taxon>Burkholderiales</taxon>
        <taxon>Alcaligenaceae</taxon>
        <taxon>Achromobacter</taxon>
    </lineage>
</organism>
<evidence type="ECO:0000313" key="2">
    <source>
        <dbReference type="EMBL" id="MCZ8402123.1"/>
    </source>
</evidence>
<dbReference type="AlphaFoldDB" id="A0A9X3R4H2"/>
<dbReference type="Proteomes" id="UP001141992">
    <property type="component" value="Unassembled WGS sequence"/>
</dbReference>
<comment type="caution">
    <text evidence="2">The sequence shown here is derived from an EMBL/GenBank/DDBJ whole genome shotgun (WGS) entry which is preliminary data.</text>
</comment>